<evidence type="ECO:0000313" key="1">
    <source>
        <dbReference type="EMBL" id="TDL24953.1"/>
    </source>
</evidence>
<dbReference type="OrthoDB" id="3000060at2759"/>
<dbReference type="Proteomes" id="UP000294933">
    <property type="component" value="Unassembled WGS sequence"/>
</dbReference>
<dbReference type="EMBL" id="ML170165">
    <property type="protein sequence ID" value="TDL24953.1"/>
    <property type="molecule type" value="Genomic_DNA"/>
</dbReference>
<sequence>MSSKYKLECISLTAENFSRRLTVHVDSEKDDELSFSFSLPLVNFEKVEIVVGVEDIHRYPKEHSFSIRLKSPLRSRIDEELLSYYLSRMETKGETITEVVKSVETMLTGHTRYGGSTLPIPDEKTTVVAVLGSSMLLEDDWLASDYCLLHGALGGTARKEIWLACEELPEYSKKILPLVHDSHVAFDDTVKAFTTFIDQTDLARSFLDRLEDASLNAASGDKILVVIVAHEQQESEFLEIGNSFVSRDAVELAFAGTADGVEITIVVTSCFSGIWAVPFDNPKSSALAGSTKEAPYYALAASGYCRGGRFTQTVVDGFSKLRDRVASSDDSESWTYLFASPLERIIPIEDFISKTPHSILAEYFQSYVKRVIKSAHRVQWLAAVVSCAPEMYTIEDLRSEVLGGRDELSTLFRIVSLLELPREATFSCIPLAVGTFTSRRRTAGIKLGPWAAAAQVHYEVLAGRCPGPETLVGNIPISRYADLVKGECSPRESAKSWFGEFSCEIGVTMKPRGLSRCLARCIVKTCQGLLTGIGKNRFGNLQNPKLIASISPH</sequence>
<accession>A0A4Y7QBA0</accession>
<organism evidence="1 2">
    <name type="scientific">Rickenella mellea</name>
    <dbReference type="NCBI Taxonomy" id="50990"/>
    <lineage>
        <taxon>Eukaryota</taxon>
        <taxon>Fungi</taxon>
        <taxon>Dikarya</taxon>
        <taxon>Basidiomycota</taxon>
        <taxon>Agaricomycotina</taxon>
        <taxon>Agaricomycetes</taxon>
        <taxon>Hymenochaetales</taxon>
        <taxon>Rickenellaceae</taxon>
        <taxon>Rickenella</taxon>
    </lineage>
</organism>
<gene>
    <name evidence="1" type="ORF">BD410DRAFT_69567</name>
</gene>
<protein>
    <submittedName>
        <fullName evidence="1">Uncharacterized protein</fullName>
    </submittedName>
</protein>
<dbReference type="VEuPathDB" id="FungiDB:BD410DRAFT_69567"/>
<name>A0A4Y7QBA0_9AGAM</name>
<reference evidence="1 2" key="1">
    <citation type="submission" date="2018-06" db="EMBL/GenBank/DDBJ databases">
        <title>A transcriptomic atlas of mushroom development highlights an independent origin of complex multicellularity.</title>
        <authorList>
            <consortium name="DOE Joint Genome Institute"/>
            <person name="Krizsan K."/>
            <person name="Almasi E."/>
            <person name="Merenyi Z."/>
            <person name="Sahu N."/>
            <person name="Viragh M."/>
            <person name="Koszo T."/>
            <person name="Mondo S."/>
            <person name="Kiss B."/>
            <person name="Balint B."/>
            <person name="Kues U."/>
            <person name="Barry K."/>
            <person name="Hegedus J.C."/>
            <person name="Henrissat B."/>
            <person name="Johnson J."/>
            <person name="Lipzen A."/>
            <person name="Ohm R."/>
            <person name="Nagy I."/>
            <person name="Pangilinan J."/>
            <person name="Yan J."/>
            <person name="Xiong Y."/>
            <person name="Grigoriev I.V."/>
            <person name="Hibbett D.S."/>
            <person name="Nagy L.G."/>
        </authorList>
    </citation>
    <scope>NUCLEOTIDE SEQUENCE [LARGE SCALE GENOMIC DNA]</scope>
    <source>
        <strain evidence="1 2">SZMC22713</strain>
    </source>
</reference>
<evidence type="ECO:0000313" key="2">
    <source>
        <dbReference type="Proteomes" id="UP000294933"/>
    </source>
</evidence>
<keyword evidence="2" id="KW-1185">Reference proteome</keyword>
<proteinExistence type="predicted"/>
<dbReference type="AlphaFoldDB" id="A0A4Y7QBA0"/>